<dbReference type="InterPro" id="IPR015813">
    <property type="entry name" value="Pyrv/PenolPyrv_kinase-like_dom"/>
</dbReference>
<dbReference type="EMBL" id="JALKCG010000001">
    <property type="protein sequence ID" value="MCK0206446.1"/>
    <property type="molecule type" value="Genomic_DNA"/>
</dbReference>
<evidence type="ECO:0000313" key="5">
    <source>
        <dbReference type="EMBL" id="MCK0206446.1"/>
    </source>
</evidence>
<protein>
    <submittedName>
        <fullName evidence="5">Aldolase/citrate lyase family protein</fullName>
    </submittedName>
</protein>
<organism evidence="5 6">
    <name type="scientific">Ancylobacter koreensis</name>
    <dbReference type="NCBI Taxonomy" id="266121"/>
    <lineage>
        <taxon>Bacteria</taxon>
        <taxon>Pseudomonadati</taxon>
        <taxon>Pseudomonadota</taxon>
        <taxon>Alphaproteobacteria</taxon>
        <taxon>Hyphomicrobiales</taxon>
        <taxon>Xanthobacteraceae</taxon>
        <taxon>Ancylobacter</taxon>
    </lineage>
</organism>
<dbReference type="InterPro" id="IPR005000">
    <property type="entry name" value="Aldolase/citrate-lyase_domain"/>
</dbReference>
<accession>A0ABT0DGP3</accession>
<dbReference type="Proteomes" id="UP001202867">
    <property type="component" value="Unassembled WGS sequence"/>
</dbReference>
<comment type="caution">
    <text evidence="5">The sequence shown here is derived from an EMBL/GenBank/DDBJ whole genome shotgun (WGS) entry which is preliminary data.</text>
</comment>
<keyword evidence="6" id="KW-1185">Reference proteome</keyword>
<dbReference type="GO" id="GO:0016829">
    <property type="term" value="F:lyase activity"/>
    <property type="evidence" value="ECO:0007669"/>
    <property type="project" value="UniProtKB-KW"/>
</dbReference>
<dbReference type="InterPro" id="IPR050251">
    <property type="entry name" value="HpcH-HpaI_aldolase"/>
</dbReference>
<comment type="similarity">
    <text evidence="1">Belongs to the HpcH/HpaI aldolase family.</text>
</comment>
<name>A0ABT0DGP3_9HYPH</name>
<gene>
    <name evidence="5" type="ORF">MWN33_00185</name>
</gene>
<sequence length="274" mass="29656">MAVVPFSPPDIGSSIAVSQGQFDAVVFEMEHNPFDVTNLRHCLQYLLDRKQIAEAGTVAAGVTPFVRLPVNGAERSQWLAKQVLDMGAYGVIWPHIRTVEEAKAAVAACRYARPRSAPNYEPEGRRGDGPGIAARYWGLTQAQYYSKADVWPIDPAGEILVGMMCESVEAIENLPAILSEVPGIGIVIIGEGDLSQNLGFPRQYTHPAVKAAMDEIVAICQAHGRVCGHPHVDKGNLRETIEAGYRWIMPLRSVSFSGLEKGLPSDLPVSVGAL</sequence>
<reference evidence="6" key="2">
    <citation type="submission" date="2023-07" db="EMBL/GenBank/DDBJ databases">
        <title>Ancylobacter moscoviensis sp. nov., facultatively methylotrophic bacteria from activated sludge and the reclassification of Starkeya novella (Starkey 1934) Kelly et al. 2000 as Ancylobacter novellus comb. nov., Starkeya koreensis Im et al. 2006 as Ancylobacter koreensis comb.nov., Angulomicrobium tetraedrale Vasil'eva et al. 1986 as Ancylobacter tetraedralis comb. nov., Angulomicrobium amanitiforme Fritz et al. 2004 as Ancylobacter amanitiformis comb. nov. and Methylorhabdus multivorans Doronina et al. 1996 as Ancylobacter multivorans comb. nov. and emended description of the genus Ancylobacter.</title>
        <authorList>
            <person name="Doronina N."/>
            <person name="Chemodurova A."/>
            <person name="Grouzdev D."/>
            <person name="Koziaeva V."/>
            <person name="Shi W."/>
            <person name="Wu L."/>
            <person name="Kaparullina E."/>
        </authorList>
    </citation>
    <scope>NUCLEOTIDE SEQUENCE [LARGE SCALE GENOMIC DNA]</scope>
    <source>
        <strain evidence="6">Jip08</strain>
    </source>
</reference>
<dbReference type="InterPro" id="IPR040442">
    <property type="entry name" value="Pyrv_kinase-like_dom_sf"/>
</dbReference>
<evidence type="ECO:0000256" key="1">
    <source>
        <dbReference type="ARBA" id="ARBA00005568"/>
    </source>
</evidence>
<dbReference type="PANTHER" id="PTHR30502:SF0">
    <property type="entry name" value="PHOSPHOENOLPYRUVATE CARBOXYLASE FAMILY PROTEIN"/>
    <property type="match status" value="1"/>
</dbReference>
<keyword evidence="2" id="KW-0479">Metal-binding</keyword>
<evidence type="ECO:0000256" key="3">
    <source>
        <dbReference type="ARBA" id="ARBA00023239"/>
    </source>
</evidence>
<evidence type="ECO:0000259" key="4">
    <source>
        <dbReference type="Pfam" id="PF03328"/>
    </source>
</evidence>
<keyword evidence="3 5" id="KW-0456">Lyase</keyword>
<proteinExistence type="inferred from homology"/>
<evidence type="ECO:0000256" key="2">
    <source>
        <dbReference type="ARBA" id="ARBA00022723"/>
    </source>
</evidence>
<dbReference type="Pfam" id="PF03328">
    <property type="entry name" value="HpcH_HpaI"/>
    <property type="match status" value="1"/>
</dbReference>
<feature type="domain" description="HpcH/HpaI aldolase/citrate lyase" evidence="4">
    <location>
        <begin position="20"/>
        <end position="242"/>
    </location>
</feature>
<reference evidence="5 6" key="1">
    <citation type="submission" date="2022-04" db="EMBL/GenBank/DDBJ databases">
        <authorList>
            <person name="Grouzdev D.S."/>
            <person name="Pantiukh K.S."/>
            <person name="Krutkina M.S."/>
        </authorList>
    </citation>
    <scope>NUCLEOTIDE SEQUENCE [LARGE SCALE GENOMIC DNA]</scope>
    <source>
        <strain evidence="5 6">Jip08</strain>
    </source>
</reference>
<evidence type="ECO:0000313" key="6">
    <source>
        <dbReference type="Proteomes" id="UP001202867"/>
    </source>
</evidence>
<dbReference type="RefSeq" id="WP_247198029.1">
    <property type="nucleotide sequence ID" value="NZ_JALKCG010000001.1"/>
</dbReference>
<dbReference type="Gene3D" id="3.20.20.60">
    <property type="entry name" value="Phosphoenolpyruvate-binding domains"/>
    <property type="match status" value="1"/>
</dbReference>
<dbReference type="SUPFAM" id="SSF51621">
    <property type="entry name" value="Phosphoenolpyruvate/pyruvate domain"/>
    <property type="match status" value="1"/>
</dbReference>
<dbReference type="PANTHER" id="PTHR30502">
    <property type="entry name" value="2-KETO-3-DEOXY-L-RHAMNONATE ALDOLASE"/>
    <property type="match status" value="1"/>
</dbReference>